<proteinExistence type="predicted"/>
<dbReference type="Proteomes" id="UP000013909">
    <property type="component" value="Unassembled WGS sequence"/>
</dbReference>
<protein>
    <submittedName>
        <fullName evidence="1">Uncharacterized protein</fullName>
    </submittedName>
</protein>
<dbReference type="EMBL" id="AQHR01000073">
    <property type="protein sequence ID" value="EON76876.1"/>
    <property type="molecule type" value="Genomic_DNA"/>
</dbReference>
<sequence>MPSIGLEGLYVSPTGTLNYRNPGNSSHTWQKKQERKLRFICPHEMGIPEKRKHLLDRTSLKP</sequence>
<gene>
    <name evidence="1" type="ORF">ADIS_2747</name>
</gene>
<dbReference type="STRING" id="1232681.ADIS_2747"/>
<evidence type="ECO:0000313" key="2">
    <source>
        <dbReference type="Proteomes" id="UP000013909"/>
    </source>
</evidence>
<organism evidence="1 2">
    <name type="scientific">Lunatimonas lonarensis</name>
    <dbReference type="NCBI Taxonomy" id="1232681"/>
    <lineage>
        <taxon>Bacteria</taxon>
        <taxon>Pseudomonadati</taxon>
        <taxon>Bacteroidota</taxon>
        <taxon>Cytophagia</taxon>
        <taxon>Cytophagales</taxon>
        <taxon>Cyclobacteriaceae</taxon>
    </lineage>
</organism>
<evidence type="ECO:0000313" key="1">
    <source>
        <dbReference type="EMBL" id="EON76876.1"/>
    </source>
</evidence>
<reference evidence="1 2" key="1">
    <citation type="submission" date="2013-02" db="EMBL/GenBank/DDBJ databases">
        <title>A novel strain isolated from Lonar lake, Maharashtra, India.</title>
        <authorList>
            <person name="Singh A."/>
        </authorList>
    </citation>
    <scope>NUCLEOTIDE SEQUENCE [LARGE SCALE GENOMIC DNA]</scope>
    <source>
        <strain evidence="1 2">AK24</strain>
    </source>
</reference>
<comment type="caution">
    <text evidence="1">The sequence shown here is derived from an EMBL/GenBank/DDBJ whole genome shotgun (WGS) entry which is preliminary data.</text>
</comment>
<accession>R7ZRU7</accession>
<keyword evidence="2" id="KW-1185">Reference proteome</keyword>
<name>R7ZRU7_9BACT</name>
<dbReference type="AlphaFoldDB" id="R7ZRU7"/>